<keyword evidence="1" id="KW-0805">Transcription regulation</keyword>
<evidence type="ECO:0000313" key="6">
    <source>
        <dbReference type="EMBL" id="WZU69224.1"/>
    </source>
</evidence>
<protein>
    <submittedName>
        <fullName evidence="6">MerR family transcriptional regulator</fullName>
    </submittedName>
</protein>
<keyword evidence="3" id="KW-0804">Transcription</keyword>
<keyword evidence="4" id="KW-0175">Coiled coil</keyword>
<dbReference type="SUPFAM" id="SSF46955">
    <property type="entry name" value="Putative DNA-binding domain"/>
    <property type="match status" value="1"/>
</dbReference>
<dbReference type="EMBL" id="CP151767">
    <property type="protein sequence ID" value="WZU69224.1"/>
    <property type="molecule type" value="Genomic_DNA"/>
</dbReference>
<keyword evidence="7" id="KW-1185">Reference proteome</keyword>
<evidence type="ECO:0000313" key="7">
    <source>
        <dbReference type="Proteomes" id="UP001470809"/>
    </source>
</evidence>
<dbReference type="Proteomes" id="UP001470809">
    <property type="component" value="Chromosome"/>
</dbReference>
<feature type="domain" description="HTH merR-type" evidence="5">
    <location>
        <begin position="1"/>
        <end position="68"/>
    </location>
</feature>
<dbReference type="InterPro" id="IPR000551">
    <property type="entry name" value="MerR-type_HTH_dom"/>
</dbReference>
<reference evidence="6" key="1">
    <citation type="submission" date="2024-08" db="EMBL/GenBank/DDBJ databases">
        <title>Phylogenomic analyses of a clade within the roseobacter group suggest taxonomic reassignments of species of the genera Aestuariivita, Citreicella, Loktanella, Nautella, Pelagibaca, Ruegeria, Thalassobius, Thiobacimonas and Tropicibacter, and the proposal o.</title>
        <authorList>
            <person name="Jeon C.O."/>
        </authorList>
    </citation>
    <scope>NUCLEOTIDE SEQUENCE</scope>
    <source>
        <strain evidence="6">SS1-5</strain>
    </source>
</reference>
<evidence type="ECO:0000259" key="5">
    <source>
        <dbReference type="PROSITE" id="PS50937"/>
    </source>
</evidence>
<dbReference type="KEGG" id="yrh:AABB31_10480"/>
<dbReference type="SMART" id="SM00422">
    <property type="entry name" value="HTH_MERR"/>
    <property type="match status" value="1"/>
</dbReference>
<dbReference type="GO" id="GO:0003677">
    <property type="term" value="F:DNA binding"/>
    <property type="evidence" value="ECO:0007669"/>
    <property type="project" value="UniProtKB-KW"/>
</dbReference>
<dbReference type="InterPro" id="IPR009061">
    <property type="entry name" value="DNA-bd_dom_put_sf"/>
</dbReference>
<dbReference type="PANTHER" id="PTHR30204:SF94">
    <property type="entry name" value="HEAVY METAL-DEPENDENT TRANSCRIPTIONAL REGULATOR HI_0293-RELATED"/>
    <property type="match status" value="1"/>
</dbReference>
<dbReference type="Pfam" id="PF13411">
    <property type="entry name" value="MerR_1"/>
    <property type="match status" value="1"/>
</dbReference>
<dbReference type="GO" id="GO:0003700">
    <property type="term" value="F:DNA-binding transcription factor activity"/>
    <property type="evidence" value="ECO:0007669"/>
    <property type="project" value="InterPro"/>
</dbReference>
<name>A0AAN0NM73_9RHOB</name>
<dbReference type="InterPro" id="IPR047057">
    <property type="entry name" value="MerR_fam"/>
</dbReference>
<evidence type="ECO:0000256" key="2">
    <source>
        <dbReference type="ARBA" id="ARBA00023125"/>
    </source>
</evidence>
<dbReference type="RefSeq" id="WP_342078515.1">
    <property type="nucleotide sequence ID" value="NZ_CP151767.2"/>
</dbReference>
<dbReference type="PROSITE" id="PS00552">
    <property type="entry name" value="HTH_MERR_1"/>
    <property type="match status" value="1"/>
</dbReference>
<organism evidence="6 7">
    <name type="scientific">Yoonia rhodophyticola</name>
    <dbReference type="NCBI Taxonomy" id="3137370"/>
    <lineage>
        <taxon>Bacteria</taxon>
        <taxon>Pseudomonadati</taxon>
        <taxon>Pseudomonadota</taxon>
        <taxon>Alphaproteobacteria</taxon>
        <taxon>Rhodobacterales</taxon>
        <taxon>Paracoccaceae</taxon>
        <taxon>Yoonia</taxon>
    </lineage>
</organism>
<dbReference type="PANTHER" id="PTHR30204">
    <property type="entry name" value="REDOX-CYCLING DRUG-SENSING TRANSCRIPTIONAL ACTIVATOR SOXR"/>
    <property type="match status" value="1"/>
</dbReference>
<sequence>MQIGDVATQLGVSTDTIRFYEKRGLVRSDRRANGYRDFPPAAVELLRLIRLAQGLGFTLAEIAQITHSLTDATLDADAVAQLLRAKIAELETKAADMLRLRDLLQARLADVCPLGLGVRTQ</sequence>
<dbReference type="AlphaFoldDB" id="A0AAN0NM73"/>
<proteinExistence type="predicted"/>
<dbReference type="PRINTS" id="PR00040">
    <property type="entry name" value="HTHMERR"/>
</dbReference>
<dbReference type="PROSITE" id="PS50937">
    <property type="entry name" value="HTH_MERR_2"/>
    <property type="match status" value="1"/>
</dbReference>
<dbReference type="Gene3D" id="1.10.1660.10">
    <property type="match status" value="1"/>
</dbReference>
<evidence type="ECO:0000256" key="4">
    <source>
        <dbReference type="SAM" id="Coils"/>
    </source>
</evidence>
<gene>
    <name evidence="6" type="ORF">AABB31_10480</name>
</gene>
<evidence type="ECO:0000256" key="1">
    <source>
        <dbReference type="ARBA" id="ARBA00023015"/>
    </source>
</evidence>
<keyword evidence="2" id="KW-0238">DNA-binding</keyword>
<evidence type="ECO:0000256" key="3">
    <source>
        <dbReference type="ARBA" id="ARBA00023163"/>
    </source>
</evidence>
<feature type="coiled-coil region" evidence="4">
    <location>
        <begin position="80"/>
        <end position="107"/>
    </location>
</feature>
<accession>A0AAN0NM73</accession>